<reference evidence="2" key="1">
    <citation type="journal article" date="2019" name="Int. J. Syst. Evol. Microbiol.">
        <title>The Global Catalogue of Microorganisms (GCM) 10K type strain sequencing project: providing services to taxonomists for standard genome sequencing and annotation.</title>
        <authorList>
            <consortium name="The Broad Institute Genomics Platform"/>
            <consortium name="The Broad Institute Genome Sequencing Center for Infectious Disease"/>
            <person name="Wu L."/>
            <person name="Ma J."/>
        </authorList>
    </citation>
    <scope>NUCLEOTIDE SEQUENCE [LARGE SCALE GENOMIC DNA]</scope>
    <source>
        <strain evidence="2">CCUG 61485</strain>
    </source>
</reference>
<dbReference type="RefSeq" id="WP_377177410.1">
    <property type="nucleotide sequence ID" value="NZ_JBHTMY010000002.1"/>
</dbReference>
<organism evidence="1 2">
    <name type="scientific">Namhaeicola litoreus</name>
    <dbReference type="NCBI Taxonomy" id="1052145"/>
    <lineage>
        <taxon>Bacteria</taxon>
        <taxon>Pseudomonadati</taxon>
        <taxon>Bacteroidota</taxon>
        <taxon>Flavobacteriia</taxon>
        <taxon>Flavobacteriales</taxon>
        <taxon>Flavobacteriaceae</taxon>
        <taxon>Namhaeicola</taxon>
    </lineage>
</organism>
<protein>
    <recommendedName>
        <fullName evidence="3">Abi-like protein</fullName>
    </recommendedName>
</protein>
<keyword evidence="2" id="KW-1185">Reference proteome</keyword>
<sequence>MIRRNDFIQIRKEVDLAVNEAFDFAKKNEKNKNDYILFLARSSYDTVVNKTKFNPWQLENSKVELYDRHRVDFLLQYLNQQYGFLSENSTDSKFSLGIELMIYTHLWESKHNLGNFKKLADLCDSREYDWNVVVPSESKYKFVKNHIREVFRKHNLKIYDVIKDSYKSQLRNAFAHSQYHFGLDSHSIFLENYEENNQPIKSLTFDDWTIIFLKSALLQNFYHNKFTSEIKSLEDGKEFHVTMEFNGENKSGIISYDKKKDRFNSRIK</sequence>
<accession>A0ABW3Y0I7</accession>
<evidence type="ECO:0008006" key="3">
    <source>
        <dbReference type="Google" id="ProtNLM"/>
    </source>
</evidence>
<dbReference type="Proteomes" id="UP001597201">
    <property type="component" value="Unassembled WGS sequence"/>
</dbReference>
<name>A0ABW3Y0I7_9FLAO</name>
<dbReference type="EMBL" id="JBHTMY010000002">
    <property type="protein sequence ID" value="MFD1315347.1"/>
    <property type="molecule type" value="Genomic_DNA"/>
</dbReference>
<evidence type="ECO:0000313" key="1">
    <source>
        <dbReference type="EMBL" id="MFD1315347.1"/>
    </source>
</evidence>
<gene>
    <name evidence="1" type="ORF">ACFQ39_06930</name>
</gene>
<evidence type="ECO:0000313" key="2">
    <source>
        <dbReference type="Proteomes" id="UP001597201"/>
    </source>
</evidence>
<comment type="caution">
    <text evidence="1">The sequence shown here is derived from an EMBL/GenBank/DDBJ whole genome shotgun (WGS) entry which is preliminary data.</text>
</comment>
<proteinExistence type="predicted"/>